<proteinExistence type="predicted"/>
<comment type="caution">
    <text evidence="1">The sequence shown here is derived from an EMBL/GenBank/DDBJ whole genome shotgun (WGS) entry which is preliminary data.</text>
</comment>
<dbReference type="RefSeq" id="WP_183978983.1">
    <property type="nucleotide sequence ID" value="NZ_JACHEB010000008.1"/>
</dbReference>
<reference evidence="1 2" key="1">
    <citation type="submission" date="2020-08" db="EMBL/GenBank/DDBJ databases">
        <title>Genomic Encyclopedia of Type Strains, Phase IV (KMG-V): Genome sequencing to study the core and pangenomes of soil and plant-associated prokaryotes.</title>
        <authorList>
            <person name="Whitman W."/>
        </authorList>
    </citation>
    <scope>NUCLEOTIDE SEQUENCE [LARGE SCALE GENOMIC DNA]</scope>
    <source>
        <strain evidence="1 2">X5P2</strain>
    </source>
</reference>
<gene>
    <name evidence="1" type="ORF">HDF14_003620</name>
</gene>
<organism evidence="1 2">
    <name type="scientific">Tunturiibacter gelidiferens</name>
    <dbReference type="NCBI Taxonomy" id="3069689"/>
    <lineage>
        <taxon>Bacteria</taxon>
        <taxon>Pseudomonadati</taxon>
        <taxon>Acidobacteriota</taxon>
        <taxon>Terriglobia</taxon>
        <taxon>Terriglobales</taxon>
        <taxon>Acidobacteriaceae</taxon>
        <taxon>Tunturiibacter</taxon>
    </lineage>
</organism>
<name>A0A9X0U4Z3_9BACT</name>
<sequence>MKTAEQIMASLFDELRQDARSPENLERLVTMQRCWDVVRERRERLQLKILMLQEELRVEDEKFAIEFDDLA</sequence>
<evidence type="ECO:0000313" key="2">
    <source>
        <dbReference type="Proteomes" id="UP000535182"/>
    </source>
</evidence>
<keyword evidence="2" id="KW-1185">Reference proteome</keyword>
<accession>A0A9X0U4Z3</accession>
<evidence type="ECO:0000313" key="1">
    <source>
        <dbReference type="EMBL" id="MBB5329991.1"/>
    </source>
</evidence>
<dbReference type="Proteomes" id="UP000535182">
    <property type="component" value="Unassembled WGS sequence"/>
</dbReference>
<protein>
    <submittedName>
        <fullName evidence="1">Uncharacterized protein</fullName>
    </submittedName>
</protein>
<dbReference type="AlphaFoldDB" id="A0A9X0U4Z3"/>
<dbReference type="EMBL" id="JACHEB010000008">
    <property type="protein sequence ID" value="MBB5329991.1"/>
    <property type="molecule type" value="Genomic_DNA"/>
</dbReference>